<dbReference type="EMBL" id="SMTL01000009">
    <property type="protein sequence ID" value="TDK29877.1"/>
    <property type="molecule type" value="Genomic_DNA"/>
</dbReference>
<dbReference type="PANTHER" id="PTHR35147">
    <property type="entry name" value="CHEMORECEPTOR GLUTAMINE DEAMIDASE CHED-RELATED"/>
    <property type="match status" value="1"/>
</dbReference>
<evidence type="ECO:0000256" key="1">
    <source>
        <dbReference type="ARBA" id="ARBA00022500"/>
    </source>
</evidence>
<evidence type="ECO:0000256" key="2">
    <source>
        <dbReference type="ARBA" id="ARBA00022801"/>
    </source>
</evidence>
<comment type="caution">
    <text evidence="4">The sequence shown here is derived from an EMBL/GenBank/DDBJ whole genome shotgun (WGS) entry which is preliminary data.</text>
</comment>
<dbReference type="InterPro" id="IPR011324">
    <property type="entry name" value="Cytotoxic_necrot_fac-like_cat"/>
</dbReference>
<evidence type="ECO:0000313" key="4">
    <source>
        <dbReference type="EMBL" id="TDK29877.1"/>
    </source>
</evidence>
<dbReference type="GO" id="GO:0006935">
    <property type="term" value="P:chemotaxis"/>
    <property type="evidence" value="ECO:0007669"/>
    <property type="project" value="UniProtKB-UniRule"/>
</dbReference>
<dbReference type="EC" id="3.5.1.44" evidence="3"/>
<keyword evidence="5" id="KW-1185">Reference proteome</keyword>
<comment type="function">
    <text evidence="3">Probably deamidates glutamine residues to glutamate on methyl-accepting chemotaxis receptors (MCPs), playing an important role in chemotaxis.</text>
</comment>
<dbReference type="Gene3D" id="3.30.1330.200">
    <property type="match status" value="1"/>
</dbReference>
<organism evidence="4 5">
    <name type="scientific">Rhizobium deserti</name>
    <dbReference type="NCBI Taxonomy" id="2547961"/>
    <lineage>
        <taxon>Bacteria</taxon>
        <taxon>Pseudomonadati</taxon>
        <taxon>Pseudomonadota</taxon>
        <taxon>Alphaproteobacteria</taxon>
        <taxon>Hyphomicrobiales</taxon>
        <taxon>Rhizobiaceae</taxon>
        <taxon>Rhizobium/Agrobacterium group</taxon>
        <taxon>Rhizobium</taxon>
    </lineage>
</organism>
<keyword evidence="1 3" id="KW-0145">Chemotaxis</keyword>
<accession>A0A4R5U7E0</accession>
<dbReference type="RefSeq" id="WP_133318343.1">
    <property type="nucleotide sequence ID" value="NZ_SMTL01000009.1"/>
</dbReference>
<keyword evidence="2 3" id="KW-0378">Hydrolase</keyword>
<evidence type="ECO:0000313" key="5">
    <source>
        <dbReference type="Proteomes" id="UP000295238"/>
    </source>
</evidence>
<dbReference type="CDD" id="cd16352">
    <property type="entry name" value="CheD"/>
    <property type="match status" value="1"/>
</dbReference>
<dbReference type="HAMAP" id="MF_01440">
    <property type="entry name" value="CheD"/>
    <property type="match status" value="1"/>
</dbReference>
<gene>
    <name evidence="3" type="primary">cheD</name>
    <name evidence="4" type="ORF">E2F50_22030</name>
</gene>
<dbReference type="AlphaFoldDB" id="A0A4R5U7E0"/>
<dbReference type="PANTHER" id="PTHR35147:SF2">
    <property type="entry name" value="CHEMORECEPTOR GLUTAMINE DEAMIDASE CHED-RELATED"/>
    <property type="match status" value="1"/>
</dbReference>
<dbReference type="InterPro" id="IPR038592">
    <property type="entry name" value="CheD-like_sf"/>
</dbReference>
<comment type="similarity">
    <text evidence="3">Belongs to the CheD family.</text>
</comment>
<reference evidence="4 5" key="1">
    <citation type="submission" date="2019-03" db="EMBL/GenBank/DDBJ databases">
        <title>Rhizobium sp. nov., an bacterium isolated from biocrust in Mu Us Desert.</title>
        <authorList>
            <person name="Lixiong L."/>
        </authorList>
    </citation>
    <scope>NUCLEOTIDE SEQUENCE [LARGE SCALE GENOMIC DNA]</scope>
    <source>
        <strain evidence="4 5">SPY-1</strain>
    </source>
</reference>
<dbReference type="Proteomes" id="UP000295238">
    <property type="component" value="Unassembled WGS sequence"/>
</dbReference>
<dbReference type="OrthoDB" id="9807202at2"/>
<name>A0A4R5U7E0_9HYPH</name>
<dbReference type="GO" id="GO:0050568">
    <property type="term" value="F:protein-glutamine glutaminase activity"/>
    <property type="evidence" value="ECO:0007669"/>
    <property type="project" value="UniProtKB-UniRule"/>
</dbReference>
<proteinExistence type="inferred from homology"/>
<protein>
    <recommendedName>
        <fullName evidence="3">Probable chemoreceptor glutamine deamidase CheD</fullName>
        <ecNumber evidence="3">3.5.1.44</ecNumber>
    </recommendedName>
</protein>
<dbReference type="Pfam" id="PF03975">
    <property type="entry name" value="CheD"/>
    <property type="match status" value="1"/>
</dbReference>
<sequence>MLIRPPADNSSEEFTVQLLGGHSFVAAEGNVVFTTVLGSCVAACLYDRRNRICGMNHFLLPIGGQRNPEAQGRFGDEAMLTLLQDILSLGASRRDITARLYGGRRAIVGGVDIGGSNAELALQFLKHNGIPVTDTDLGGEATRWVRFHRSTGRAFVKSSRAAF</sequence>
<dbReference type="InterPro" id="IPR005659">
    <property type="entry name" value="Chemorcpt_Glu_NH3ase_CheD"/>
</dbReference>
<dbReference type="SUPFAM" id="SSF64438">
    <property type="entry name" value="CNF1/YfiH-like putative cysteine hydrolases"/>
    <property type="match status" value="1"/>
</dbReference>
<comment type="catalytic activity">
    <reaction evidence="3">
        <text>L-glutaminyl-[protein] + H2O = L-glutamyl-[protein] + NH4(+)</text>
        <dbReference type="Rhea" id="RHEA:16441"/>
        <dbReference type="Rhea" id="RHEA-COMP:10207"/>
        <dbReference type="Rhea" id="RHEA-COMP:10208"/>
        <dbReference type="ChEBI" id="CHEBI:15377"/>
        <dbReference type="ChEBI" id="CHEBI:28938"/>
        <dbReference type="ChEBI" id="CHEBI:29973"/>
        <dbReference type="ChEBI" id="CHEBI:30011"/>
        <dbReference type="EC" id="3.5.1.44"/>
    </reaction>
</comment>
<evidence type="ECO:0000256" key="3">
    <source>
        <dbReference type="HAMAP-Rule" id="MF_01440"/>
    </source>
</evidence>